<dbReference type="SUPFAM" id="SSF51658">
    <property type="entry name" value="Xylose isomerase-like"/>
    <property type="match status" value="1"/>
</dbReference>
<dbReference type="Gene3D" id="3.20.20.150">
    <property type="entry name" value="Divalent-metal-dependent TIM barrel enzymes"/>
    <property type="match status" value="1"/>
</dbReference>
<dbReference type="OrthoDB" id="256906at2"/>
<dbReference type="InterPro" id="IPR050312">
    <property type="entry name" value="IolE/XylAMocC-like"/>
</dbReference>
<gene>
    <name evidence="2" type="ORF">DSCA_45440</name>
</gene>
<organism evidence="2 3">
    <name type="scientific">Desulfosarcina alkanivorans</name>
    <dbReference type="NCBI Taxonomy" id="571177"/>
    <lineage>
        <taxon>Bacteria</taxon>
        <taxon>Pseudomonadati</taxon>
        <taxon>Thermodesulfobacteriota</taxon>
        <taxon>Desulfobacteria</taxon>
        <taxon>Desulfobacterales</taxon>
        <taxon>Desulfosarcinaceae</taxon>
        <taxon>Desulfosarcina</taxon>
    </lineage>
</organism>
<dbReference type="PANTHER" id="PTHR12110">
    <property type="entry name" value="HYDROXYPYRUVATE ISOMERASE"/>
    <property type="match status" value="1"/>
</dbReference>
<dbReference type="Proteomes" id="UP000427906">
    <property type="component" value="Chromosome"/>
</dbReference>
<proteinExistence type="predicted"/>
<name>A0A5K7YWD5_9BACT</name>
<dbReference type="PANTHER" id="PTHR12110:SF53">
    <property type="entry name" value="BLR5974 PROTEIN"/>
    <property type="match status" value="1"/>
</dbReference>
<dbReference type="KEGG" id="dalk:DSCA_45440"/>
<protein>
    <recommendedName>
        <fullName evidence="1">Xylose isomerase-like TIM barrel domain-containing protein</fullName>
    </recommendedName>
</protein>
<dbReference type="AlphaFoldDB" id="A0A5K7YWD5"/>
<evidence type="ECO:0000313" key="3">
    <source>
        <dbReference type="Proteomes" id="UP000427906"/>
    </source>
</evidence>
<dbReference type="Pfam" id="PF01261">
    <property type="entry name" value="AP_endonuc_2"/>
    <property type="match status" value="1"/>
</dbReference>
<sequence length="298" mass="33364">MKLGLHTYSLNMHGIGQAWAGFTSPWPRQLSTFQLFDLMVDLDLEGVHLDDGVLERLDPTYLQEAGSAARDAGLYLEYNFSMDRGGFGIGVQNDLAGAITTARHLGADIVKVGMDIRRPRPFAASRFHPEVMAELKMVAGLLTEAAPLASDCGIRLAVENHCDSFSEEIIWLLDRVDSPVVGACIDTVNGLHVTEDPMAAIERLAPRAFTNHFRDDRIEFQRWGFKLVGAAVGEGDIDMRRAYEHIRDHSPMDRINIETELETPLDDMHAALDMEIDAIRRSVRFCREELGIRRSDRS</sequence>
<evidence type="ECO:0000313" key="2">
    <source>
        <dbReference type="EMBL" id="BBO70614.1"/>
    </source>
</evidence>
<dbReference type="RefSeq" id="WP_155318551.1">
    <property type="nucleotide sequence ID" value="NZ_AP021874.1"/>
</dbReference>
<accession>A0A5K7YWD5</accession>
<feature type="domain" description="Xylose isomerase-like TIM barrel" evidence="1">
    <location>
        <begin position="41"/>
        <end position="274"/>
    </location>
</feature>
<dbReference type="InterPro" id="IPR036237">
    <property type="entry name" value="Xyl_isomerase-like_sf"/>
</dbReference>
<keyword evidence="3" id="KW-1185">Reference proteome</keyword>
<dbReference type="InterPro" id="IPR013022">
    <property type="entry name" value="Xyl_isomerase-like_TIM-brl"/>
</dbReference>
<reference evidence="2 3" key="1">
    <citation type="submission" date="2019-11" db="EMBL/GenBank/DDBJ databases">
        <title>Comparative genomics of hydrocarbon-degrading Desulfosarcina strains.</title>
        <authorList>
            <person name="Watanabe M."/>
            <person name="Kojima H."/>
            <person name="Fukui M."/>
        </authorList>
    </citation>
    <scope>NUCLEOTIDE SEQUENCE [LARGE SCALE GENOMIC DNA]</scope>
    <source>
        <strain evidence="2 3">PL12</strain>
    </source>
</reference>
<dbReference type="EMBL" id="AP021874">
    <property type="protein sequence ID" value="BBO70614.1"/>
    <property type="molecule type" value="Genomic_DNA"/>
</dbReference>
<evidence type="ECO:0000259" key="1">
    <source>
        <dbReference type="Pfam" id="PF01261"/>
    </source>
</evidence>